<reference evidence="2 3" key="1">
    <citation type="submission" date="2020-10" db="EMBL/GenBank/DDBJ databases">
        <title>Connecting structure to function with the recovery of over 1000 high-quality activated sludge metagenome-assembled genomes encoding full-length rRNA genes using long-read sequencing.</title>
        <authorList>
            <person name="Singleton C.M."/>
            <person name="Petriglieri F."/>
            <person name="Kristensen J.M."/>
            <person name="Kirkegaard R.H."/>
            <person name="Michaelsen T.Y."/>
            <person name="Andersen M.H."/>
            <person name="Karst S.M."/>
            <person name="Dueholm M.S."/>
            <person name="Nielsen P.H."/>
            <person name="Albertsen M."/>
        </authorList>
    </citation>
    <scope>NUCLEOTIDE SEQUENCE [LARGE SCALE GENOMIC DNA]</scope>
    <source>
        <strain evidence="2">Lyne_18-Q3-R50-59_MAXAC.006</strain>
    </source>
</reference>
<evidence type="ECO:0000313" key="2">
    <source>
        <dbReference type="EMBL" id="MBK9295428.1"/>
    </source>
</evidence>
<dbReference type="Proteomes" id="UP000727993">
    <property type="component" value="Unassembled WGS sequence"/>
</dbReference>
<gene>
    <name evidence="2" type="ORF">IPN02_00830</name>
</gene>
<accession>A0A936N887</accession>
<dbReference type="AlphaFoldDB" id="A0A936N887"/>
<protein>
    <submittedName>
        <fullName evidence="2">Uncharacterized protein</fullName>
    </submittedName>
</protein>
<evidence type="ECO:0000256" key="1">
    <source>
        <dbReference type="SAM" id="MobiDB-lite"/>
    </source>
</evidence>
<proteinExistence type="predicted"/>
<organism evidence="2 3">
    <name type="scientific">Candidatus Neomicrothrix subdominans</name>
    <dbReference type="NCBI Taxonomy" id="2954438"/>
    <lineage>
        <taxon>Bacteria</taxon>
        <taxon>Bacillati</taxon>
        <taxon>Actinomycetota</taxon>
        <taxon>Acidimicrobiia</taxon>
        <taxon>Acidimicrobiales</taxon>
        <taxon>Microthrixaceae</taxon>
        <taxon>Candidatus Neomicrothrix</taxon>
    </lineage>
</organism>
<comment type="caution">
    <text evidence="2">The sequence shown here is derived from an EMBL/GenBank/DDBJ whole genome shotgun (WGS) entry which is preliminary data.</text>
</comment>
<dbReference type="EMBL" id="JADJZA010000001">
    <property type="protein sequence ID" value="MBK9295428.1"/>
    <property type="molecule type" value="Genomic_DNA"/>
</dbReference>
<feature type="region of interest" description="Disordered" evidence="1">
    <location>
        <begin position="1"/>
        <end position="65"/>
    </location>
</feature>
<name>A0A936N887_9ACTN</name>
<feature type="compositionally biased region" description="Basic and acidic residues" evidence="1">
    <location>
        <begin position="13"/>
        <end position="27"/>
    </location>
</feature>
<evidence type="ECO:0000313" key="3">
    <source>
        <dbReference type="Proteomes" id="UP000727993"/>
    </source>
</evidence>
<sequence length="195" mass="21507">MTDHLLSASVLTDSDRTRVAPRRRPDARPPLPAGVAPPTTRRIRPVPPVDPHSPWGDAASSEPDDWDRRADRLQWWMSDLGGPYPVSVETTHDREEATHLLERGLRRFGIDVIEANASLLKGLSPPPPEPALVRLVRWLTRHPARLEVVEVRLEPTGHQCRVTARASGERAAEALRVALSELSPAPRQPATSLAG</sequence>